<dbReference type="AlphaFoldDB" id="A0A0R1VMV3"/>
<evidence type="ECO:0000259" key="6">
    <source>
        <dbReference type="PROSITE" id="PS50893"/>
    </source>
</evidence>
<dbReference type="PANTHER" id="PTHR42798:SF7">
    <property type="entry name" value="ALPHA-D-RIBOSE 1-METHYLPHOSPHONATE 5-TRIPHOSPHATE SYNTHASE SUBUNIT PHNL"/>
    <property type="match status" value="1"/>
</dbReference>
<keyword evidence="2" id="KW-0813">Transport</keyword>
<dbReference type="GO" id="GO:0006865">
    <property type="term" value="P:amino acid transport"/>
    <property type="evidence" value="ECO:0007669"/>
    <property type="project" value="UniProtKB-KW"/>
</dbReference>
<evidence type="ECO:0000313" key="7">
    <source>
        <dbReference type="EMBL" id="KRM07057.1"/>
    </source>
</evidence>
<sequence>MTLLKLEHVQRVFAEGKFQVQALRDISFDVAAGDYVAIMGESGAGKTTLLNIIATLDQPSSGKIELNGQDLSQMGENQAARFRREHLGFVFQNFNLLDTFNNRDNIFLPLVLAKTPYEKMEQRLKPIANQLQISDLLDRFPYEISGGQRQRIAVARALITQPELLLADEPTGALDSKNTNILLDLFDVVNTTGQTILMVTHSALAASYSKRTLFIKDGVIYHELYRGEQSRSAYLEKISLSLTALASKKVGK</sequence>
<evidence type="ECO:0000256" key="5">
    <source>
        <dbReference type="ARBA" id="ARBA00022970"/>
    </source>
</evidence>
<reference evidence="7 8" key="1">
    <citation type="journal article" date="2015" name="Genome Announc.">
        <title>Expanding the biotechnology potential of lactobacilli through comparative genomics of 213 strains and associated genera.</title>
        <authorList>
            <person name="Sun Z."/>
            <person name="Harris H.M."/>
            <person name="McCann A."/>
            <person name="Guo C."/>
            <person name="Argimon S."/>
            <person name="Zhang W."/>
            <person name="Yang X."/>
            <person name="Jeffery I.B."/>
            <person name="Cooney J.C."/>
            <person name="Kagawa T.F."/>
            <person name="Liu W."/>
            <person name="Song Y."/>
            <person name="Salvetti E."/>
            <person name="Wrobel A."/>
            <person name="Rasinkangas P."/>
            <person name="Parkhill J."/>
            <person name="Rea M.C."/>
            <person name="O'Sullivan O."/>
            <person name="Ritari J."/>
            <person name="Douillard F.P."/>
            <person name="Paul Ross R."/>
            <person name="Yang R."/>
            <person name="Briner A.E."/>
            <person name="Felis G.E."/>
            <person name="de Vos W.M."/>
            <person name="Barrangou R."/>
            <person name="Klaenhammer T.R."/>
            <person name="Caufield P.W."/>
            <person name="Cui Y."/>
            <person name="Zhang H."/>
            <person name="O'Toole P.W."/>
        </authorList>
    </citation>
    <scope>NUCLEOTIDE SEQUENCE [LARGE SCALE GENOMIC DNA]</scope>
    <source>
        <strain evidence="7 8">DSM 18630</strain>
    </source>
</reference>
<dbReference type="InterPro" id="IPR017911">
    <property type="entry name" value="MacB-like_ATP-bd"/>
</dbReference>
<protein>
    <submittedName>
        <fullName evidence="7">ABC superfamily ATP binding cassette transporter ABC protein</fullName>
    </submittedName>
</protein>
<dbReference type="GO" id="GO:0005524">
    <property type="term" value="F:ATP binding"/>
    <property type="evidence" value="ECO:0007669"/>
    <property type="project" value="UniProtKB-KW"/>
</dbReference>
<dbReference type="GeneID" id="98318421"/>
<gene>
    <name evidence="7" type="ORF">FC89_GL000369</name>
</gene>
<dbReference type="EMBL" id="AZGB01000009">
    <property type="protein sequence ID" value="KRM07057.1"/>
    <property type="molecule type" value="Genomic_DNA"/>
</dbReference>
<organism evidence="7 8">
    <name type="scientific">Liquorilactobacillus ghanensis DSM 18630</name>
    <dbReference type="NCBI Taxonomy" id="1423750"/>
    <lineage>
        <taxon>Bacteria</taxon>
        <taxon>Bacillati</taxon>
        <taxon>Bacillota</taxon>
        <taxon>Bacilli</taxon>
        <taxon>Lactobacillales</taxon>
        <taxon>Lactobacillaceae</taxon>
        <taxon>Liquorilactobacillus</taxon>
    </lineage>
</organism>
<keyword evidence="4" id="KW-0067">ATP-binding</keyword>
<dbReference type="PROSITE" id="PS00211">
    <property type="entry name" value="ABC_TRANSPORTER_1"/>
    <property type="match status" value="1"/>
</dbReference>
<dbReference type="PATRIC" id="fig|1423750.3.peg.378"/>
<dbReference type="PANTHER" id="PTHR42798">
    <property type="entry name" value="LIPOPROTEIN-RELEASING SYSTEM ATP-BINDING PROTEIN LOLD"/>
    <property type="match status" value="1"/>
</dbReference>
<dbReference type="InterPro" id="IPR027417">
    <property type="entry name" value="P-loop_NTPase"/>
</dbReference>
<dbReference type="Pfam" id="PF00005">
    <property type="entry name" value="ABC_tran"/>
    <property type="match status" value="1"/>
</dbReference>
<dbReference type="RefSeq" id="WP_057871156.1">
    <property type="nucleotide sequence ID" value="NZ_AZGB01000009.1"/>
</dbReference>
<dbReference type="InterPro" id="IPR003439">
    <property type="entry name" value="ABC_transporter-like_ATP-bd"/>
</dbReference>
<dbReference type="GO" id="GO:0098796">
    <property type="term" value="C:membrane protein complex"/>
    <property type="evidence" value="ECO:0007669"/>
    <property type="project" value="UniProtKB-ARBA"/>
</dbReference>
<dbReference type="SUPFAM" id="SSF52540">
    <property type="entry name" value="P-loop containing nucleoside triphosphate hydrolases"/>
    <property type="match status" value="1"/>
</dbReference>
<dbReference type="PROSITE" id="PS50893">
    <property type="entry name" value="ABC_TRANSPORTER_2"/>
    <property type="match status" value="1"/>
</dbReference>
<keyword evidence="5" id="KW-0029">Amino-acid transport</keyword>
<keyword evidence="3" id="KW-0547">Nucleotide-binding</keyword>
<comment type="similarity">
    <text evidence="1">Belongs to the ABC transporter superfamily.</text>
</comment>
<keyword evidence="8" id="KW-1185">Reference proteome</keyword>
<evidence type="ECO:0000256" key="3">
    <source>
        <dbReference type="ARBA" id="ARBA00022741"/>
    </source>
</evidence>
<accession>A0A0R1VMV3</accession>
<dbReference type="OrthoDB" id="9791546at2"/>
<dbReference type="GO" id="GO:0022857">
    <property type="term" value="F:transmembrane transporter activity"/>
    <property type="evidence" value="ECO:0007669"/>
    <property type="project" value="UniProtKB-ARBA"/>
</dbReference>
<dbReference type="SMART" id="SM00382">
    <property type="entry name" value="AAA"/>
    <property type="match status" value="1"/>
</dbReference>
<dbReference type="STRING" id="1423750.FC89_GL000369"/>
<evidence type="ECO:0000256" key="1">
    <source>
        <dbReference type="ARBA" id="ARBA00005417"/>
    </source>
</evidence>
<dbReference type="FunFam" id="3.40.50.300:FF:000032">
    <property type="entry name" value="Export ABC transporter ATP-binding protein"/>
    <property type="match status" value="1"/>
</dbReference>
<comment type="caution">
    <text evidence="7">The sequence shown here is derived from an EMBL/GenBank/DDBJ whole genome shotgun (WGS) entry which is preliminary data.</text>
</comment>
<evidence type="ECO:0000313" key="8">
    <source>
        <dbReference type="Proteomes" id="UP000051451"/>
    </source>
</evidence>
<evidence type="ECO:0000256" key="4">
    <source>
        <dbReference type="ARBA" id="ARBA00022840"/>
    </source>
</evidence>
<name>A0A0R1VMV3_9LACO</name>
<dbReference type="Proteomes" id="UP000051451">
    <property type="component" value="Unassembled WGS sequence"/>
</dbReference>
<feature type="domain" description="ABC transporter" evidence="6">
    <location>
        <begin position="4"/>
        <end position="242"/>
    </location>
</feature>
<dbReference type="CDD" id="cd03255">
    <property type="entry name" value="ABC_MJ0796_LolCDE_FtsE"/>
    <property type="match status" value="1"/>
</dbReference>
<proteinExistence type="inferred from homology"/>
<evidence type="ECO:0000256" key="2">
    <source>
        <dbReference type="ARBA" id="ARBA00022448"/>
    </source>
</evidence>
<dbReference type="Gene3D" id="3.40.50.300">
    <property type="entry name" value="P-loop containing nucleotide triphosphate hydrolases"/>
    <property type="match status" value="1"/>
</dbReference>
<dbReference type="InterPro" id="IPR017871">
    <property type="entry name" value="ABC_transporter-like_CS"/>
</dbReference>
<dbReference type="InterPro" id="IPR003593">
    <property type="entry name" value="AAA+_ATPase"/>
</dbReference>
<dbReference type="GO" id="GO:0016887">
    <property type="term" value="F:ATP hydrolysis activity"/>
    <property type="evidence" value="ECO:0007669"/>
    <property type="project" value="InterPro"/>
</dbReference>